<dbReference type="AlphaFoldDB" id="A0A816QH42"/>
<feature type="transmembrane region" description="Helical" evidence="1">
    <location>
        <begin position="75"/>
        <end position="95"/>
    </location>
</feature>
<proteinExistence type="predicted"/>
<dbReference type="EMBL" id="CAJNRF010012737">
    <property type="protein sequence ID" value="CAF2143994.1"/>
    <property type="molecule type" value="Genomic_DNA"/>
</dbReference>
<evidence type="ECO:0000313" key="4">
    <source>
        <dbReference type="EMBL" id="CAF3964079.1"/>
    </source>
</evidence>
<dbReference type="Proteomes" id="UP000663887">
    <property type="component" value="Unassembled WGS sequence"/>
</dbReference>
<dbReference type="PANTHER" id="PTHR33444:SF2">
    <property type="entry name" value="MARVEL DOMAIN-CONTAINING PROTEIN"/>
    <property type="match status" value="1"/>
</dbReference>
<evidence type="ECO:0000313" key="6">
    <source>
        <dbReference type="Proteomes" id="UP000663866"/>
    </source>
</evidence>
<evidence type="ECO:0000313" key="2">
    <source>
        <dbReference type="EMBL" id="CAF2061757.1"/>
    </source>
</evidence>
<dbReference type="EMBL" id="CAJOBG010002065">
    <property type="protein sequence ID" value="CAF3980677.1"/>
    <property type="molecule type" value="Genomic_DNA"/>
</dbReference>
<keyword evidence="1" id="KW-1133">Transmembrane helix</keyword>
<dbReference type="PANTHER" id="PTHR33444">
    <property type="entry name" value="SI:DKEY-19B23.12-RELATED"/>
    <property type="match status" value="1"/>
</dbReference>
<evidence type="ECO:0000313" key="3">
    <source>
        <dbReference type="EMBL" id="CAF2143994.1"/>
    </source>
</evidence>
<dbReference type="InterPro" id="IPR040350">
    <property type="entry name" value="TMEM272"/>
</dbReference>
<dbReference type="Proteomes" id="UP000663842">
    <property type="component" value="Unassembled WGS sequence"/>
</dbReference>
<organism evidence="2 7">
    <name type="scientific">Rotaria magnacalcarata</name>
    <dbReference type="NCBI Taxonomy" id="392030"/>
    <lineage>
        <taxon>Eukaryota</taxon>
        <taxon>Metazoa</taxon>
        <taxon>Spiralia</taxon>
        <taxon>Gnathifera</taxon>
        <taxon>Rotifera</taxon>
        <taxon>Eurotatoria</taxon>
        <taxon>Bdelloidea</taxon>
        <taxon>Philodinida</taxon>
        <taxon>Philodinidae</taxon>
        <taxon>Rotaria</taxon>
    </lineage>
</organism>
<keyword evidence="1" id="KW-0472">Membrane</keyword>
<feature type="transmembrane region" description="Helical" evidence="1">
    <location>
        <begin position="169"/>
        <end position="193"/>
    </location>
</feature>
<evidence type="ECO:0000313" key="7">
    <source>
        <dbReference type="Proteomes" id="UP000663887"/>
    </source>
</evidence>
<gene>
    <name evidence="5" type="ORF">OVN521_LOCUS13911</name>
    <name evidence="4" type="ORF">UXM345_LOCUS14095</name>
    <name evidence="3" type="ORF">WKI299_LOCUS28931</name>
    <name evidence="2" type="ORF">XDN619_LOCUS10694</name>
</gene>
<accession>A0A816QH42</accession>
<sequence>MTTTTEETVAKIKNKTPVETVIVNDGLTLELFDVTNPFSNDQIFKEKSTKVPIAYIIVGVLWFDKCTIQPRIPTYLIMTGVAGIIGIVLVILINPAPSSTNKKTADAKRAVKSDSINVRLCGTAGCVLVGISLIFVIGWFVAGCIWVFGAFCEVQYDQPDKSNYCHRTLYFFGWFAILLPFRGYCLTCCRKCFVAGLLLKTKRKDGAIPVSTTEP</sequence>
<dbReference type="Proteomes" id="UP000663866">
    <property type="component" value="Unassembled WGS sequence"/>
</dbReference>
<keyword evidence="1" id="KW-0812">Transmembrane</keyword>
<dbReference type="EMBL" id="CAJNRG010003936">
    <property type="protein sequence ID" value="CAF2061757.1"/>
    <property type="molecule type" value="Genomic_DNA"/>
</dbReference>
<reference evidence="2" key="1">
    <citation type="submission" date="2021-02" db="EMBL/GenBank/DDBJ databases">
        <authorList>
            <person name="Nowell W R."/>
        </authorList>
    </citation>
    <scope>NUCLEOTIDE SEQUENCE</scope>
</reference>
<dbReference type="Proteomes" id="UP000663856">
    <property type="component" value="Unassembled WGS sequence"/>
</dbReference>
<dbReference type="EMBL" id="CAJOBF010001571">
    <property type="protein sequence ID" value="CAF3964079.1"/>
    <property type="molecule type" value="Genomic_DNA"/>
</dbReference>
<keyword evidence="6" id="KW-1185">Reference proteome</keyword>
<name>A0A816QH42_9BILA</name>
<feature type="transmembrane region" description="Helical" evidence="1">
    <location>
        <begin position="116"/>
        <end position="149"/>
    </location>
</feature>
<evidence type="ECO:0000256" key="1">
    <source>
        <dbReference type="SAM" id="Phobius"/>
    </source>
</evidence>
<evidence type="ECO:0000313" key="5">
    <source>
        <dbReference type="EMBL" id="CAF3980677.1"/>
    </source>
</evidence>
<protein>
    <submittedName>
        <fullName evidence="2">Uncharacterized protein</fullName>
    </submittedName>
</protein>
<comment type="caution">
    <text evidence="2">The sequence shown here is derived from an EMBL/GenBank/DDBJ whole genome shotgun (WGS) entry which is preliminary data.</text>
</comment>